<comment type="caution">
    <text evidence="2">The sequence shown here is derived from an EMBL/GenBank/DDBJ whole genome shotgun (WGS) entry which is preliminary data.</text>
</comment>
<organism evidence="2 3">
    <name type="scientific">Erythrobacter crassostreae</name>
    <dbReference type="NCBI Taxonomy" id="2828328"/>
    <lineage>
        <taxon>Bacteria</taxon>
        <taxon>Pseudomonadati</taxon>
        <taxon>Pseudomonadota</taxon>
        <taxon>Alphaproteobacteria</taxon>
        <taxon>Sphingomonadales</taxon>
        <taxon>Erythrobacteraceae</taxon>
        <taxon>Erythrobacter/Porphyrobacter group</taxon>
        <taxon>Erythrobacter</taxon>
    </lineage>
</organism>
<evidence type="ECO:0000313" key="2">
    <source>
        <dbReference type="EMBL" id="MBV7259990.1"/>
    </source>
</evidence>
<dbReference type="RefSeq" id="WP_218405162.1">
    <property type="nucleotide sequence ID" value="NZ_JAGSPC010000001.1"/>
</dbReference>
<name>A0A9X1JLC2_9SPHN</name>
<accession>A0A9X1JLC2</accession>
<gene>
    <name evidence="2" type="ORF">KCG46_10465</name>
</gene>
<dbReference type="EMBL" id="JAGSPC010000001">
    <property type="protein sequence ID" value="MBV7259990.1"/>
    <property type="molecule type" value="Genomic_DNA"/>
</dbReference>
<evidence type="ECO:0000313" key="3">
    <source>
        <dbReference type="Proteomes" id="UP001138681"/>
    </source>
</evidence>
<protein>
    <recommendedName>
        <fullName evidence="4">YcxB-like protein domain-containing protein</fullName>
    </recommendedName>
</protein>
<evidence type="ECO:0008006" key="4">
    <source>
        <dbReference type="Google" id="ProtNLM"/>
    </source>
</evidence>
<feature type="transmembrane region" description="Helical" evidence="1">
    <location>
        <begin position="29"/>
        <end position="48"/>
    </location>
</feature>
<reference evidence="2" key="1">
    <citation type="submission" date="2021-04" db="EMBL/GenBank/DDBJ databases">
        <authorList>
            <person name="Pira H."/>
            <person name="Risdian C."/>
            <person name="Wink J."/>
        </authorList>
    </citation>
    <scope>NUCLEOTIDE SEQUENCE</scope>
    <source>
        <strain evidence="2">WH158</strain>
    </source>
</reference>
<evidence type="ECO:0000256" key="1">
    <source>
        <dbReference type="SAM" id="Phobius"/>
    </source>
</evidence>
<dbReference type="AlphaFoldDB" id="A0A9X1JLC2"/>
<keyword evidence="1" id="KW-1133">Transmembrane helix</keyword>
<feature type="transmembrane region" description="Helical" evidence="1">
    <location>
        <begin position="54"/>
        <end position="75"/>
    </location>
</feature>
<dbReference type="Proteomes" id="UP001138681">
    <property type="component" value="Unassembled WGS sequence"/>
</dbReference>
<sequence>MLGPVKYHISQDDYLEFAKLVHAVQIKNLVVFIAGFVALIALVAIFVGDPMLSIGAAIGGICAGTVLFLLSRFIILPWRVGKTYREYSLIQEEMTLSVSETDFSISQRSGSVTAQWSNMVLWNENTHVIAIHPTRQLGYIFPKAQIGSDHAEFIRRRLAMNGLPEKAKARS</sequence>
<keyword evidence="1" id="KW-0812">Transmembrane</keyword>
<proteinExistence type="predicted"/>
<keyword evidence="1" id="KW-0472">Membrane</keyword>
<keyword evidence="3" id="KW-1185">Reference proteome</keyword>